<comment type="caution">
    <text evidence="1">The sequence shown here is derived from an EMBL/GenBank/DDBJ whole genome shotgun (WGS) entry which is preliminary data.</text>
</comment>
<evidence type="ECO:0000313" key="2">
    <source>
        <dbReference type="Proteomes" id="UP000790709"/>
    </source>
</evidence>
<sequence>MSANATATPQTASGLVSLELTFGAAFVGLLISTGLYGALCVQTYNYSQRFSDRWPLKSLIAVLWVVDTFHIICVGNAVYNYLVVQYFNPVALETTQWTINVHVVLTCFVEFLVQMFFAYRVYVLSNRSKLIAGAIVLLSCLQLGFGFSMTVKAFTLKYFATLTTVEWIVGTSLSCNLACDVLTAVSMVYYLQASKTGFKRTESLLNSLIVYSLSTGTLTSVVATINIAVFFAMPTNFVNIGVNIMMSKLYSNALLATVNARNNGHRLKSPDEFIYLSDLPSGTSGITSGEATMNASCEASSSGKNGSESLSLYGGITSYGKGTHV</sequence>
<dbReference type="Proteomes" id="UP000790709">
    <property type="component" value="Unassembled WGS sequence"/>
</dbReference>
<proteinExistence type="predicted"/>
<evidence type="ECO:0000313" key="1">
    <source>
        <dbReference type="EMBL" id="KAH7926172.1"/>
    </source>
</evidence>
<accession>A0ACB8BKU7</accession>
<organism evidence="1 2">
    <name type="scientific">Leucogyrophana mollusca</name>
    <dbReference type="NCBI Taxonomy" id="85980"/>
    <lineage>
        <taxon>Eukaryota</taxon>
        <taxon>Fungi</taxon>
        <taxon>Dikarya</taxon>
        <taxon>Basidiomycota</taxon>
        <taxon>Agaricomycotina</taxon>
        <taxon>Agaricomycetes</taxon>
        <taxon>Agaricomycetidae</taxon>
        <taxon>Boletales</taxon>
        <taxon>Boletales incertae sedis</taxon>
        <taxon>Leucogyrophana</taxon>
    </lineage>
</organism>
<keyword evidence="2" id="KW-1185">Reference proteome</keyword>
<dbReference type="EMBL" id="MU266388">
    <property type="protein sequence ID" value="KAH7926172.1"/>
    <property type="molecule type" value="Genomic_DNA"/>
</dbReference>
<reference evidence="1" key="1">
    <citation type="journal article" date="2021" name="New Phytol.">
        <title>Evolutionary innovations through gain and loss of genes in the ectomycorrhizal Boletales.</title>
        <authorList>
            <person name="Wu G."/>
            <person name="Miyauchi S."/>
            <person name="Morin E."/>
            <person name="Kuo A."/>
            <person name="Drula E."/>
            <person name="Varga T."/>
            <person name="Kohler A."/>
            <person name="Feng B."/>
            <person name="Cao Y."/>
            <person name="Lipzen A."/>
            <person name="Daum C."/>
            <person name="Hundley H."/>
            <person name="Pangilinan J."/>
            <person name="Johnson J."/>
            <person name="Barry K."/>
            <person name="LaButti K."/>
            <person name="Ng V."/>
            <person name="Ahrendt S."/>
            <person name="Min B."/>
            <person name="Choi I.G."/>
            <person name="Park H."/>
            <person name="Plett J.M."/>
            <person name="Magnuson J."/>
            <person name="Spatafora J.W."/>
            <person name="Nagy L.G."/>
            <person name="Henrissat B."/>
            <person name="Grigoriev I.V."/>
            <person name="Yang Z.L."/>
            <person name="Xu J."/>
            <person name="Martin F.M."/>
        </authorList>
    </citation>
    <scope>NUCLEOTIDE SEQUENCE</scope>
    <source>
        <strain evidence="1">KUC20120723A-06</strain>
    </source>
</reference>
<name>A0ACB8BKU7_9AGAM</name>
<protein>
    <submittedName>
        <fullName evidence="1">Uncharacterized protein</fullName>
    </submittedName>
</protein>
<gene>
    <name evidence="1" type="ORF">BV22DRAFT_1033192</name>
</gene>